<accession>A0A8S5LAM6</accession>
<sequence length="55" mass="6019">MARVKAGYKSVSVVIPEEIAAALDEAHWTLRREVPEILTEIVVKGVEEIKASTGK</sequence>
<protein>
    <submittedName>
        <fullName evidence="1">Uncharacterized protein</fullName>
    </submittedName>
</protein>
<evidence type="ECO:0000313" key="1">
    <source>
        <dbReference type="EMBL" id="DAD67006.1"/>
    </source>
</evidence>
<name>A0A8S5LAM6_9CAUD</name>
<reference evidence="1" key="1">
    <citation type="journal article" date="2021" name="Proc. Natl. Acad. Sci. U.S.A.">
        <title>A Catalog of Tens of Thousands of Viruses from Human Metagenomes Reveals Hidden Associations with Chronic Diseases.</title>
        <authorList>
            <person name="Tisza M.J."/>
            <person name="Buck C.B."/>
        </authorList>
    </citation>
    <scope>NUCLEOTIDE SEQUENCE</scope>
    <source>
        <strain evidence="1">CtNY03</strain>
    </source>
</reference>
<proteinExistence type="predicted"/>
<organism evidence="1">
    <name type="scientific">Podoviridae sp. ctNY03</name>
    <dbReference type="NCBI Taxonomy" id="2823558"/>
    <lineage>
        <taxon>Viruses</taxon>
        <taxon>Duplodnaviria</taxon>
        <taxon>Heunggongvirae</taxon>
        <taxon>Uroviricota</taxon>
        <taxon>Caudoviricetes</taxon>
    </lineage>
</organism>
<dbReference type="EMBL" id="BK014666">
    <property type="protein sequence ID" value="DAD67006.1"/>
    <property type="molecule type" value="Genomic_DNA"/>
</dbReference>